<keyword evidence="2" id="KW-1185">Reference proteome</keyword>
<gene>
    <name evidence="1" type="ORF">L1987_01355</name>
</gene>
<evidence type="ECO:0000313" key="2">
    <source>
        <dbReference type="Proteomes" id="UP001056120"/>
    </source>
</evidence>
<reference evidence="2" key="1">
    <citation type="journal article" date="2022" name="Mol. Ecol. Resour.">
        <title>The genomes of chicory, endive, great burdock and yacon provide insights into Asteraceae palaeo-polyploidization history and plant inulin production.</title>
        <authorList>
            <person name="Fan W."/>
            <person name="Wang S."/>
            <person name="Wang H."/>
            <person name="Wang A."/>
            <person name="Jiang F."/>
            <person name="Liu H."/>
            <person name="Zhao H."/>
            <person name="Xu D."/>
            <person name="Zhang Y."/>
        </authorList>
    </citation>
    <scope>NUCLEOTIDE SEQUENCE [LARGE SCALE GENOMIC DNA]</scope>
    <source>
        <strain evidence="2">cv. Yunnan</strain>
    </source>
</reference>
<reference evidence="1 2" key="2">
    <citation type="journal article" date="2022" name="Mol. Ecol. Resour.">
        <title>The genomes of chicory, endive, great burdock and yacon provide insights into Asteraceae paleo-polyploidization history and plant inulin production.</title>
        <authorList>
            <person name="Fan W."/>
            <person name="Wang S."/>
            <person name="Wang H."/>
            <person name="Wang A."/>
            <person name="Jiang F."/>
            <person name="Liu H."/>
            <person name="Zhao H."/>
            <person name="Xu D."/>
            <person name="Zhang Y."/>
        </authorList>
    </citation>
    <scope>NUCLEOTIDE SEQUENCE [LARGE SCALE GENOMIC DNA]</scope>
    <source>
        <strain evidence="2">cv. Yunnan</strain>
        <tissue evidence="1">Leaves</tissue>
    </source>
</reference>
<dbReference type="Proteomes" id="UP001056120">
    <property type="component" value="Linkage Group LG01"/>
</dbReference>
<dbReference type="EMBL" id="CM042018">
    <property type="protein sequence ID" value="KAI3827282.1"/>
    <property type="molecule type" value="Genomic_DNA"/>
</dbReference>
<comment type="caution">
    <text evidence="1">The sequence shown here is derived from an EMBL/GenBank/DDBJ whole genome shotgun (WGS) entry which is preliminary data.</text>
</comment>
<organism evidence="1 2">
    <name type="scientific">Smallanthus sonchifolius</name>
    <dbReference type="NCBI Taxonomy" id="185202"/>
    <lineage>
        <taxon>Eukaryota</taxon>
        <taxon>Viridiplantae</taxon>
        <taxon>Streptophyta</taxon>
        <taxon>Embryophyta</taxon>
        <taxon>Tracheophyta</taxon>
        <taxon>Spermatophyta</taxon>
        <taxon>Magnoliopsida</taxon>
        <taxon>eudicotyledons</taxon>
        <taxon>Gunneridae</taxon>
        <taxon>Pentapetalae</taxon>
        <taxon>asterids</taxon>
        <taxon>campanulids</taxon>
        <taxon>Asterales</taxon>
        <taxon>Asteraceae</taxon>
        <taxon>Asteroideae</taxon>
        <taxon>Heliantheae alliance</taxon>
        <taxon>Millerieae</taxon>
        <taxon>Smallanthus</taxon>
    </lineage>
</organism>
<accession>A0ACB9K4V2</accession>
<name>A0ACB9K4V2_9ASTR</name>
<evidence type="ECO:0000313" key="1">
    <source>
        <dbReference type="EMBL" id="KAI3827282.1"/>
    </source>
</evidence>
<sequence length="435" mass="51020">MAELKKDQERKTTILLREQQIQLYARKLDETRVHVPAASQLKEDEALALQLQEQFNKEEEERERKRKEEAKFRITDSKLAKEMREEWTKALIYQGEDADYLEKLSNKEIYRAFMGQQGQLANKKRAEEEEKAKQKSRKTIAFNVRSREERKVMMDFLKARGESEKRLGPMSFTNLQALYVKVKKEEEERLGKTSSKRRVNTQTDERKQKKPKPTLSYTPSSVQKPSNIPPRPPSYPPKESKSYHLAPPYQQPPKKKTKPTTTPEDSREILVWFYNNKDQWFEVFRGNTELKRSIYRSVDEVMQLQDSDLQRMMELGEAHEPENDSGRHLLLVIKHHFNPSKDVVIDVKPLQSHYPFASRQHQTFDSTDRQIISSFDFATYTSTITLTHLSAEGMLLVQMTKYNDPILICPAMIFKKTLVLLLSFQCRSLLIAVVF</sequence>
<proteinExistence type="predicted"/>
<protein>
    <submittedName>
        <fullName evidence="1">Uncharacterized protein</fullName>
    </submittedName>
</protein>